<dbReference type="Gene3D" id="3.90.79.10">
    <property type="entry name" value="Nucleoside Triphosphate Pyrophosphohydrolase"/>
    <property type="match status" value="1"/>
</dbReference>
<dbReference type="AlphaFoldDB" id="F4MMQ6"/>
<gene>
    <name evidence="2" type="ORF">S18_848_0006</name>
</gene>
<evidence type="ECO:0000313" key="2">
    <source>
        <dbReference type="EMBL" id="CBL87419.1"/>
    </source>
</evidence>
<dbReference type="Pfam" id="PF21906">
    <property type="entry name" value="WHD_NrtR"/>
    <property type="match status" value="1"/>
</dbReference>
<dbReference type="InterPro" id="IPR054105">
    <property type="entry name" value="WHD_NrtR"/>
</dbReference>
<sequence>MGEMLQFPQEEPDFSVALSTSLVVFGFDGMDLKILLARSTRPPFEGALFLPSRYLKAGEELLLSAKKMFSDLFGYDNPSTVEQLRAFGQVFRHPGGRVVNIAHYALVHTDDFKTEKWEQHGMHWVSVSEIPDLAFDHNDIADYARERLKRRVRRRPVGFDLLPKEFTLGQLQNLYEKAMRKSFDKRNFRKKLFKSKLLIDLEKKSDGSGLGQHKGSLLFSFNAEAYSLMKLKGYDFVF</sequence>
<reference evidence="2" key="1">
    <citation type="submission" date="2010-05" db="EMBL/GenBank/DDBJ databases">
        <authorList>
            <person name="Genoscope - CEA"/>
        </authorList>
    </citation>
    <scope>NUCLEOTIDE SEQUENCE</scope>
</reference>
<reference evidence="2" key="2">
    <citation type="journal article" date="2012" name="Environ. Microbiol.">
        <title>Genomic content of uncultured Bacteroidetes from contrasting oceanic provinces in the North Atlantic Ocean.</title>
        <authorList>
            <person name="Gomez-Pereira P.R."/>
            <person name="Schuler M."/>
            <person name="Fuchs B.M."/>
            <person name="Bennke C."/>
            <person name="Teeling H."/>
            <person name="Waldmann J."/>
            <person name="Richter M."/>
            <person name="Barbe V."/>
            <person name="Bataille E."/>
            <person name="Glockner F.O."/>
            <person name="Amann R."/>
        </authorList>
    </citation>
    <scope>NUCLEOTIDE SEQUENCE</scope>
</reference>
<dbReference type="Gene3D" id="1.10.10.10">
    <property type="entry name" value="Winged helix-like DNA-binding domain superfamily/Winged helix DNA-binding domain"/>
    <property type="match status" value="1"/>
</dbReference>
<dbReference type="EMBL" id="FQ032823">
    <property type="protein sequence ID" value="CBL87419.1"/>
    <property type="molecule type" value="Genomic_DNA"/>
</dbReference>
<accession>F4MMQ6</accession>
<feature type="domain" description="NrtR DNA-binding winged helix" evidence="1">
    <location>
        <begin position="158"/>
        <end position="221"/>
    </location>
</feature>
<dbReference type="InterPro" id="IPR036390">
    <property type="entry name" value="WH_DNA-bd_sf"/>
</dbReference>
<dbReference type="SUPFAM" id="SSF55811">
    <property type="entry name" value="Nudix"/>
    <property type="match status" value="1"/>
</dbReference>
<evidence type="ECO:0000259" key="1">
    <source>
        <dbReference type="Pfam" id="PF21906"/>
    </source>
</evidence>
<dbReference type="SUPFAM" id="SSF46785">
    <property type="entry name" value="Winged helix' DNA-binding domain"/>
    <property type="match status" value="1"/>
</dbReference>
<proteinExistence type="predicted"/>
<organism evidence="2">
    <name type="scientific">uncultured Flavobacteriia bacterium</name>
    <dbReference type="NCBI Taxonomy" id="212695"/>
    <lineage>
        <taxon>Bacteria</taxon>
        <taxon>Pseudomonadati</taxon>
        <taxon>Bacteroidota</taxon>
        <taxon>Flavobacteriia</taxon>
        <taxon>environmental samples</taxon>
    </lineage>
</organism>
<name>F4MMQ6_9BACT</name>
<dbReference type="InterPro" id="IPR015797">
    <property type="entry name" value="NUDIX_hydrolase-like_dom_sf"/>
</dbReference>
<protein>
    <recommendedName>
        <fullName evidence="1">NrtR DNA-binding winged helix domain-containing protein</fullName>
    </recommendedName>
</protein>
<dbReference type="InterPro" id="IPR036388">
    <property type="entry name" value="WH-like_DNA-bd_sf"/>
</dbReference>
<dbReference type="CDD" id="cd18873">
    <property type="entry name" value="NUDIX_NadM_like"/>
    <property type="match status" value="1"/>
</dbReference>